<sequence>MFITAKQITKNVERLYEILTKELSLTTDRSGGVEEGVLTMWDILEVLKDPPQTADQALIDKLVVGAGVHDLSAKICAVWDHFPLERGTLEPHLKLLAGTKFITQNAVNDRWTADGANGRQHDDADKIIELYWACLCIIAGMKVDLDDPVNSSGGKNPDVIATATDGIKWGFALKTLARVSNPVNVPSNMSRLMRGGIKQINASSVDKGMVVLNMKNVIDHDLIRQTMHIFGWDKAREQLVSQVANYTNDLHLNHSHDLLADLQASPRVAPQAALVAHVATPTNIFGRTVMTEVNAMVEEVFPPSRDDGAGSYAAEVHWLLWTLNDVVQKVR</sequence>
<proteinExistence type="predicted"/>
<dbReference type="AlphaFoldDB" id="A0A5N7MES2"/>
<evidence type="ECO:0000313" key="1">
    <source>
        <dbReference type="EMBL" id="MPR24624.1"/>
    </source>
</evidence>
<dbReference type="EMBL" id="VOSK01000009">
    <property type="protein sequence ID" value="MPR24624.1"/>
    <property type="molecule type" value="Genomic_DNA"/>
</dbReference>
<gene>
    <name evidence="1" type="ORF">FS320_05105</name>
</gene>
<accession>A0A5N7MES2</accession>
<evidence type="ECO:0000313" key="2">
    <source>
        <dbReference type="Proteomes" id="UP000403266"/>
    </source>
</evidence>
<keyword evidence="2" id="KW-1185">Reference proteome</keyword>
<organism evidence="1 2">
    <name type="scientific">Microvirga tunisiensis</name>
    <dbReference type="NCBI Taxonomy" id="2108360"/>
    <lineage>
        <taxon>Bacteria</taxon>
        <taxon>Pseudomonadati</taxon>
        <taxon>Pseudomonadota</taxon>
        <taxon>Alphaproteobacteria</taxon>
        <taxon>Hyphomicrobiales</taxon>
        <taxon>Methylobacteriaceae</taxon>
        <taxon>Microvirga</taxon>
    </lineage>
</organism>
<reference evidence="1 2" key="1">
    <citation type="journal article" date="2019" name="Syst. Appl. Microbiol.">
        <title>Microvirga tunisiensis sp. nov., a root nodule symbiotic bacterium isolated from Lupinus micranthus and L. luteus grown in Northern Tunisia.</title>
        <authorList>
            <person name="Msaddak A."/>
            <person name="Rejili M."/>
            <person name="Duran D."/>
            <person name="Mars M."/>
            <person name="Palacios J.M."/>
            <person name="Ruiz-Argueso T."/>
            <person name="Rey L."/>
            <person name="Imperial J."/>
        </authorList>
    </citation>
    <scope>NUCLEOTIDE SEQUENCE [LARGE SCALE GENOMIC DNA]</scope>
    <source>
        <strain evidence="1 2">Lmie10</strain>
    </source>
</reference>
<name>A0A5N7MES2_9HYPH</name>
<dbReference type="Proteomes" id="UP000403266">
    <property type="component" value="Unassembled WGS sequence"/>
</dbReference>
<comment type="caution">
    <text evidence="1">The sequence shown here is derived from an EMBL/GenBank/DDBJ whole genome shotgun (WGS) entry which is preliminary data.</text>
</comment>
<dbReference type="OrthoDB" id="8439394at2"/>
<protein>
    <submittedName>
        <fullName evidence="1">Uncharacterized protein</fullName>
    </submittedName>
</protein>
<dbReference type="RefSeq" id="WP_152709951.1">
    <property type="nucleotide sequence ID" value="NZ_VOSJ01000010.1"/>
</dbReference>